<gene>
    <name evidence="1" type="ORF">OUZ56_031251</name>
</gene>
<sequence length="190" mass="21950">MKKAENRILFAEDFQHVAEVVHSKIIGTKRAGDSWVIQANFPGSRNPNRELLYRPLNKPTFLSRTRIRFGIIHPSYIIVLKLLQLINGIYGFFKLPTIGGLLARATCMNSIVEPSEDHEFCMRQEVITQWVNLLTKMRHHKLEAPTTEKSSYTLPMKEDFRCYSRRLCQLVVSLGKLPKGSVREHLRNDS</sequence>
<organism evidence="1 2">
    <name type="scientific">Daphnia magna</name>
    <dbReference type="NCBI Taxonomy" id="35525"/>
    <lineage>
        <taxon>Eukaryota</taxon>
        <taxon>Metazoa</taxon>
        <taxon>Ecdysozoa</taxon>
        <taxon>Arthropoda</taxon>
        <taxon>Crustacea</taxon>
        <taxon>Branchiopoda</taxon>
        <taxon>Diplostraca</taxon>
        <taxon>Cladocera</taxon>
        <taxon>Anomopoda</taxon>
        <taxon>Daphniidae</taxon>
        <taxon>Daphnia</taxon>
    </lineage>
</organism>
<reference evidence="1 2" key="1">
    <citation type="journal article" date="2023" name="Nucleic Acids Res.">
        <title>The hologenome of Daphnia magna reveals possible DNA methylation and microbiome-mediated evolution of the host genome.</title>
        <authorList>
            <person name="Chaturvedi A."/>
            <person name="Li X."/>
            <person name="Dhandapani V."/>
            <person name="Marshall H."/>
            <person name="Kissane S."/>
            <person name="Cuenca-Cambronero M."/>
            <person name="Asole G."/>
            <person name="Calvet F."/>
            <person name="Ruiz-Romero M."/>
            <person name="Marangio P."/>
            <person name="Guigo R."/>
            <person name="Rago D."/>
            <person name="Mirbahai L."/>
            <person name="Eastwood N."/>
            <person name="Colbourne J.K."/>
            <person name="Zhou J."/>
            <person name="Mallon E."/>
            <person name="Orsini L."/>
        </authorList>
    </citation>
    <scope>NUCLEOTIDE SEQUENCE [LARGE SCALE GENOMIC DNA]</scope>
    <source>
        <strain evidence="1">LRV0_1</strain>
    </source>
</reference>
<evidence type="ECO:0000313" key="2">
    <source>
        <dbReference type="Proteomes" id="UP001234178"/>
    </source>
</evidence>
<evidence type="ECO:0000313" key="1">
    <source>
        <dbReference type="EMBL" id="KAK4016300.1"/>
    </source>
</evidence>
<keyword evidence="2" id="KW-1185">Reference proteome</keyword>
<accession>A0ABQ9ZUJ2</accession>
<dbReference type="Proteomes" id="UP001234178">
    <property type="component" value="Unassembled WGS sequence"/>
</dbReference>
<protein>
    <submittedName>
        <fullName evidence="1">Uncharacterized protein</fullName>
    </submittedName>
</protein>
<name>A0ABQ9ZUJ2_9CRUS</name>
<comment type="caution">
    <text evidence="1">The sequence shown here is derived from an EMBL/GenBank/DDBJ whole genome shotgun (WGS) entry which is preliminary data.</text>
</comment>
<proteinExistence type="predicted"/>
<dbReference type="EMBL" id="JAOYFB010000005">
    <property type="protein sequence ID" value="KAK4016300.1"/>
    <property type="molecule type" value="Genomic_DNA"/>
</dbReference>